<evidence type="ECO:0000313" key="1">
    <source>
        <dbReference type="EMBL" id="GJE27595.1"/>
    </source>
</evidence>
<keyword evidence="2" id="KW-1185">Reference proteome</keyword>
<accession>A0ABQ4TBT5</accession>
<sequence length="72" mass="8557">MLERHLPYVSDSWDINKRLLKLVRNARRDGANIDRLVERMSLSKDELLYVFDEDGDAIKSLVSRLFWPFYLG</sequence>
<comment type="caution">
    <text evidence="1">The sequence shown here is derived from an EMBL/GenBank/DDBJ whole genome shotgun (WGS) entry which is preliminary data.</text>
</comment>
<protein>
    <submittedName>
        <fullName evidence="1">Uncharacterized protein</fullName>
    </submittedName>
</protein>
<dbReference type="EMBL" id="BPQV01000006">
    <property type="protein sequence ID" value="GJE27595.1"/>
    <property type="molecule type" value="Genomic_DNA"/>
</dbReference>
<evidence type="ECO:0000313" key="2">
    <source>
        <dbReference type="Proteomes" id="UP001055156"/>
    </source>
</evidence>
<gene>
    <name evidence="1" type="ORF">LKMONMHP_2455</name>
</gene>
<reference evidence="1" key="2">
    <citation type="submission" date="2021-08" db="EMBL/GenBank/DDBJ databases">
        <authorList>
            <person name="Tani A."/>
            <person name="Ola A."/>
            <person name="Ogura Y."/>
            <person name="Katsura K."/>
            <person name="Hayashi T."/>
        </authorList>
    </citation>
    <scope>NUCLEOTIDE SEQUENCE</scope>
    <source>
        <strain evidence="1">NBRC 15689</strain>
    </source>
</reference>
<proteinExistence type="predicted"/>
<name>A0ABQ4TBT5_METOR</name>
<dbReference type="Proteomes" id="UP001055156">
    <property type="component" value="Unassembled WGS sequence"/>
</dbReference>
<reference evidence="1" key="1">
    <citation type="journal article" date="2021" name="Front. Microbiol.">
        <title>Comprehensive Comparative Genomics and Phenotyping of Methylobacterium Species.</title>
        <authorList>
            <person name="Alessa O."/>
            <person name="Ogura Y."/>
            <person name="Fujitani Y."/>
            <person name="Takami H."/>
            <person name="Hayashi T."/>
            <person name="Sahin N."/>
            <person name="Tani A."/>
        </authorList>
    </citation>
    <scope>NUCLEOTIDE SEQUENCE</scope>
    <source>
        <strain evidence="1">NBRC 15689</strain>
    </source>
</reference>
<organism evidence="1 2">
    <name type="scientific">Methylobacterium organophilum</name>
    <dbReference type="NCBI Taxonomy" id="410"/>
    <lineage>
        <taxon>Bacteria</taxon>
        <taxon>Pseudomonadati</taxon>
        <taxon>Pseudomonadota</taxon>
        <taxon>Alphaproteobacteria</taxon>
        <taxon>Hyphomicrobiales</taxon>
        <taxon>Methylobacteriaceae</taxon>
        <taxon>Methylobacterium</taxon>
    </lineage>
</organism>